<proteinExistence type="predicted"/>
<keyword evidence="2" id="KW-1185">Reference proteome</keyword>
<reference evidence="1 2" key="1">
    <citation type="journal article" date="2010" name="J. Bacteriol.">
        <title>Genome sequence of Lentisphaera araneosa HTCC2155T, the type species of the order Lentisphaerales in the phylum Lentisphaerae.</title>
        <authorList>
            <person name="Thrash J.C."/>
            <person name="Cho J.C."/>
            <person name="Vergin K.L."/>
            <person name="Morris R.M."/>
            <person name="Giovannoni S.J."/>
        </authorList>
    </citation>
    <scope>NUCLEOTIDE SEQUENCE [LARGE SCALE GENOMIC DNA]</scope>
    <source>
        <strain evidence="1 2">HTCC2155</strain>
    </source>
</reference>
<accession>A6DII4</accession>
<comment type="caution">
    <text evidence="1">The sequence shown here is derived from an EMBL/GenBank/DDBJ whole genome shotgun (WGS) entry which is preliminary data.</text>
</comment>
<dbReference type="EMBL" id="ABCK01000005">
    <property type="protein sequence ID" value="EDM28270.1"/>
    <property type="molecule type" value="Genomic_DNA"/>
</dbReference>
<gene>
    <name evidence="1" type="ORF">LNTAR_10156</name>
</gene>
<evidence type="ECO:0000313" key="2">
    <source>
        <dbReference type="Proteomes" id="UP000004947"/>
    </source>
</evidence>
<sequence length="38" mass="4537">MKWKIPKSKQEVVVRVVVIVIEVAYEAVKSIRRNKRKK</sequence>
<dbReference type="AlphaFoldDB" id="A6DII4"/>
<organism evidence="1 2">
    <name type="scientific">Lentisphaera araneosa HTCC2155</name>
    <dbReference type="NCBI Taxonomy" id="313628"/>
    <lineage>
        <taxon>Bacteria</taxon>
        <taxon>Pseudomonadati</taxon>
        <taxon>Lentisphaerota</taxon>
        <taxon>Lentisphaeria</taxon>
        <taxon>Lentisphaerales</taxon>
        <taxon>Lentisphaeraceae</taxon>
        <taxon>Lentisphaera</taxon>
    </lineage>
</organism>
<name>A6DII4_9BACT</name>
<evidence type="ECO:0000313" key="1">
    <source>
        <dbReference type="EMBL" id="EDM28270.1"/>
    </source>
</evidence>
<protein>
    <submittedName>
        <fullName evidence="1">Uncharacterized protein</fullName>
    </submittedName>
</protein>
<dbReference type="STRING" id="313628.LNTAR_10156"/>
<dbReference type="Proteomes" id="UP000004947">
    <property type="component" value="Unassembled WGS sequence"/>
</dbReference>